<accession>A0AAP0CXQ7</accession>
<name>A0AAP0CXQ7_9ASTR</name>
<dbReference type="EMBL" id="JBCNJP010000019">
    <property type="protein sequence ID" value="KAK9061238.1"/>
    <property type="molecule type" value="Genomic_DNA"/>
</dbReference>
<comment type="similarity">
    <text evidence="1 4">Belongs to the yippee family.</text>
</comment>
<keyword evidence="8" id="KW-1185">Reference proteome</keyword>
<evidence type="ECO:0000256" key="1">
    <source>
        <dbReference type="ARBA" id="ARBA00005613"/>
    </source>
</evidence>
<dbReference type="EMBL" id="JBCNJP010000003">
    <property type="protein sequence ID" value="KAK9080168.1"/>
    <property type="molecule type" value="Genomic_DNA"/>
</dbReference>
<evidence type="ECO:0000256" key="3">
    <source>
        <dbReference type="ARBA" id="ARBA00022833"/>
    </source>
</evidence>
<dbReference type="PROSITE" id="PS51792">
    <property type="entry name" value="YIPPEE"/>
    <property type="match status" value="1"/>
</dbReference>
<dbReference type="Proteomes" id="UP001408789">
    <property type="component" value="Unassembled WGS sequence"/>
</dbReference>
<dbReference type="InterPro" id="IPR034751">
    <property type="entry name" value="Yippee"/>
</dbReference>
<protein>
    <recommendedName>
        <fullName evidence="4">Protein yippee-like</fullName>
    </recommendedName>
</protein>
<evidence type="ECO:0000256" key="4">
    <source>
        <dbReference type="RuleBase" id="RU110713"/>
    </source>
</evidence>
<dbReference type="InterPro" id="IPR004910">
    <property type="entry name" value="Yippee/Mis18/Cereblon"/>
</dbReference>
<dbReference type="Pfam" id="PF03226">
    <property type="entry name" value="Yippee-Mis18"/>
    <property type="match status" value="1"/>
</dbReference>
<evidence type="ECO:0000259" key="5">
    <source>
        <dbReference type="PROSITE" id="PS51792"/>
    </source>
</evidence>
<organism evidence="6 8">
    <name type="scientific">Deinandra increscens subsp. villosa</name>
    <dbReference type="NCBI Taxonomy" id="3103831"/>
    <lineage>
        <taxon>Eukaryota</taxon>
        <taxon>Viridiplantae</taxon>
        <taxon>Streptophyta</taxon>
        <taxon>Embryophyta</taxon>
        <taxon>Tracheophyta</taxon>
        <taxon>Spermatophyta</taxon>
        <taxon>Magnoliopsida</taxon>
        <taxon>eudicotyledons</taxon>
        <taxon>Gunneridae</taxon>
        <taxon>Pentapetalae</taxon>
        <taxon>asterids</taxon>
        <taxon>campanulids</taxon>
        <taxon>Asterales</taxon>
        <taxon>Asteraceae</taxon>
        <taxon>Asteroideae</taxon>
        <taxon>Heliantheae alliance</taxon>
        <taxon>Madieae</taxon>
        <taxon>Madiinae</taxon>
        <taxon>Deinandra</taxon>
    </lineage>
</organism>
<dbReference type="PANTHER" id="PTHR13848">
    <property type="entry name" value="PROTEIN YIPPEE-LIKE CG15309-RELATED"/>
    <property type="match status" value="1"/>
</dbReference>
<comment type="caution">
    <text evidence="6">The sequence shown here is derived from an EMBL/GenBank/DDBJ whole genome shotgun (WGS) entry which is preliminary data.</text>
</comment>
<sequence>MEGLDDHPLYSCKRCRNPIALRHNLLSKSFKTKSGQGYMFSEAMNVLLGGKREQQLMTGRFVVADVYCSKCKEVLGWKYLTAFEDSQRYKLGRFIIEKAKVLKEYS</sequence>
<keyword evidence="2" id="KW-0479">Metal-binding</keyword>
<feature type="domain" description="Yippee" evidence="5">
    <location>
        <begin position="8"/>
        <end position="105"/>
    </location>
</feature>
<proteinExistence type="inferred from homology"/>
<dbReference type="GO" id="GO:0046872">
    <property type="term" value="F:metal ion binding"/>
    <property type="evidence" value="ECO:0007669"/>
    <property type="project" value="UniProtKB-KW"/>
</dbReference>
<evidence type="ECO:0000313" key="7">
    <source>
        <dbReference type="EMBL" id="KAK9080168.1"/>
    </source>
</evidence>
<gene>
    <name evidence="7" type="ORF">SSX86_001843</name>
    <name evidence="6" type="ORF">SSX86_018418</name>
</gene>
<evidence type="ECO:0000256" key="2">
    <source>
        <dbReference type="ARBA" id="ARBA00022723"/>
    </source>
</evidence>
<evidence type="ECO:0000313" key="6">
    <source>
        <dbReference type="EMBL" id="KAK9061238.1"/>
    </source>
</evidence>
<dbReference type="AlphaFoldDB" id="A0AAP0CXQ7"/>
<keyword evidence="3" id="KW-0862">Zinc</keyword>
<dbReference type="InterPro" id="IPR039058">
    <property type="entry name" value="Yippee_fam"/>
</dbReference>
<reference evidence="6 8" key="1">
    <citation type="submission" date="2024-04" db="EMBL/GenBank/DDBJ databases">
        <title>The reference genome of an endangered Asteraceae, Deinandra increscens subsp. villosa, native to the Central Coast of California.</title>
        <authorList>
            <person name="Guilliams M."/>
            <person name="Hasenstab-Lehman K."/>
            <person name="Meyer R."/>
            <person name="Mcevoy S."/>
        </authorList>
    </citation>
    <scope>NUCLEOTIDE SEQUENCE [LARGE SCALE GENOMIC DNA]</scope>
    <source>
        <tissue evidence="6">Leaf</tissue>
    </source>
</reference>
<evidence type="ECO:0000313" key="8">
    <source>
        <dbReference type="Proteomes" id="UP001408789"/>
    </source>
</evidence>